<dbReference type="Pfam" id="PF00892">
    <property type="entry name" value="EamA"/>
    <property type="match status" value="1"/>
</dbReference>
<keyword evidence="4 5" id="KW-0472">Membrane</keyword>
<evidence type="ECO:0000313" key="7">
    <source>
        <dbReference type="EMBL" id="RWS21215.1"/>
    </source>
</evidence>
<dbReference type="PANTHER" id="PTHR22911">
    <property type="entry name" value="ACYL-MALONYL CONDENSING ENZYME-RELATED"/>
    <property type="match status" value="1"/>
</dbReference>
<comment type="caution">
    <text evidence="7">The sequence shown here is derived from an EMBL/GenBank/DDBJ whole genome shotgun (WGS) entry which is preliminary data.</text>
</comment>
<keyword evidence="2 5" id="KW-0812">Transmembrane</keyword>
<feature type="domain" description="EamA" evidence="6">
    <location>
        <begin position="2"/>
        <end position="112"/>
    </location>
</feature>
<dbReference type="EMBL" id="NCKV01013164">
    <property type="protein sequence ID" value="RWS21215.1"/>
    <property type="molecule type" value="Genomic_DNA"/>
</dbReference>
<dbReference type="InterPro" id="IPR000620">
    <property type="entry name" value="EamA_dom"/>
</dbReference>
<dbReference type="AlphaFoldDB" id="A0A443S109"/>
<dbReference type="InterPro" id="IPR037185">
    <property type="entry name" value="EmrE-like"/>
</dbReference>
<reference evidence="7 8" key="1">
    <citation type="journal article" date="2018" name="Gigascience">
        <title>Genomes of trombidid mites reveal novel predicted allergens and laterally-transferred genes associated with secondary metabolism.</title>
        <authorList>
            <person name="Dong X."/>
            <person name="Chaisiri K."/>
            <person name="Xia D."/>
            <person name="Armstrong S.D."/>
            <person name="Fang Y."/>
            <person name="Donnelly M.J."/>
            <person name="Kadowaki T."/>
            <person name="McGarry J.W."/>
            <person name="Darby A.C."/>
            <person name="Makepeace B.L."/>
        </authorList>
    </citation>
    <scope>NUCLEOTIDE SEQUENCE [LARGE SCALE GENOMIC DNA]</scope>
    <source>
        <strain evidence="7">UoL-UT</strain>
    </source>
</reference>
<dbReference type="VEuPathDB" id="VectorBase:LDEU010825"/>
<feature type="transmembrane region" description="Helical" evidence="5">
    <location>
        <begin position="228"/>
        <end position="247"/>
    </location>
</feature>
<evidence type="ECO:0000256" key="4">
    <source>
        <dbReference type="ARBA" id="ARBA00023136"/>
    </source>
</evidence>
<proteinExistence type="predicted"/>
<feature type="transmembrane region" description="Helical" evidence="5">
    <location>
        <begin position="253"/>
        <end position="271"/>
    </location>
</feature>
<evidence type="ECO:0000259" key="6">
    <source>
        <dbReference type="Pfam" id="PF00892"/>
    </source>
</evidence>
<dbReference type="PANTHER" id="PTHR22911:SF6">
    <property type="entry name" value="SOLUTE CARRIER FAMILY 35 MEMBER G1"/>
    <property type="match status" value="1"/>
</dbReference>
<protein>
    <submittedName>
        <fullName evidence="7">Transmembrane protein-like protein</fullName>
    </submittedName>
</protein>
<comment type="subcellular location">
    <subcellularLocation>
        <location evidence="1">Membrane</location>
        <topology evidence="1">Multi-pass membrane protein</topology>
    </subcellularLocation>
</comment>
<feature type="transmembrane region" description="Helical" evidence="5">
    <location>
        <begin position="136"/>
        <end position="155"/>
    </location>
</feature>
<dbReference type="OrthoDB" id="6502282at2759"/>
<feature type="transmembrane region" description="Helical" evidence="5">
    <location>
        <begin position="196"/>
        <end position="216"/>
    </location>
</feature>
<feature type="transmembrane region" description="Helical" evidence="5">
    <location>
        <begin position="167"/>
        <end position="184"/>
    </location>
</feature>
<accession>A0A443S109</accession>
<dbReference type="GO" id="GO:0016020">
    <property type="term" value="C:membrane"/>
    <property type="evidence" value="ECO:0007669"/>
    <property type="project" value="UniProtKB-SubCell"/>
</dbReference>
<evidence type="ECO:0000256" key="1">
    <source>
        <dbReference type="ARBA" id="ARBA00004141"/>
    </source>
</evidence>
<gene>
    <name evidence="7" type="ORF">B4U80_01194</name>
</gene>
<sequence length="293" mass="32380">KYLSDIHPGQMACFRFAGILLFSIPVLMSCGEKAFGPSNLRVFVILRGIAGATSLYLRYNALQYIPIANATVIVLSMPIFVCIFARIFLKEAFGFFHVIALTVTLIGIAFTSKLGLVLVANEHSAYIQGLDRQKEIYGFVSSMGATVIGSLAYIFVRKVKGLHHSVILFNFAWVAIIETSIITYSLDAFKLPECGLAPWLLVLLAILSFYGQLLLTKALQLEEAGLVSVVRAAAEVFFAFLFQILLFKQIPDAFSFLGALMVTSAVLLTSVRKWVTTVEEGHWARKTFAFTLK</sequence>
<evidence type="ECO:0000256" key="5">
    <source>
        <dbReference type="SAM" id="Phobius"/>
    </source>
</evidence>
<feature type="non-terminal residue" evidence="7">
    <location>
        <position position="1"/>
    </location>
</feature>
<evidence type="ECO:0000256" key="2">
    <source>
        <dbReference type="ARBA" id="ARBA00022692"/>
    </source>
</evidence>
<keyword evidence="3 5" id="KW-1133">Transmembrane helix</keyword>
<evidence type="ECO:0000313" key="8">
    <source>
        <dbReference type="Proteomes" id="UP000288716"/>
    </source>
</evidence>
<name>A0A443S109_9ACAR</name>
<dbReference type="SUPFAM" id="SSF103481">
    <property type="entry name" value="Multidrug resistance efflux transporter EmrE"/>
    <property type="match status" value="2"/>
</dbReference>
<dbReference type="Proteomes" id="UP000288716">
    <property type="component" value="Unassembled WGS sequence"/>
</dbReference>
<feature type="transmembrane region" description="Helical" evidence="5">
    <location>
        <begin position="6"/>
        <end position="28"/>
    </location>
</feature>
<evidence type="ECO:0000256" key="3">
    <source>
        <dbReference type="ARBA" id="ARBA00022989"/>
    </source>
</evidence>
<feature type="transmembrane region" description="Helical" evidence="5">
    <location>
        <begin position="65"/>
        <end position="88"/>
    </location>
</feature>
<organism evidence="7 8">
    <name type="scientific">Leptotrombidium deliense</name>
    <dbReference type="NCBI Taxonomy" id="299467"/>
    <lineage>
        <taxon>Eukaryota</taxon>
        <taxon>Metazoa</taxon>
        <taxon>Ecdysozoa</taxon>
        <taxon>Arthropoda</taxon>
        <taxon>Chelicerata</taxon>
        <taxon>Arachnida</taxon>
        <taxon>Acari</taxon>
        <taxon>Acariformes</taxon>
        <taxon>Trombidiformes</taxon>
        <taxon>Prostigmata</taxon>
        <taxon>Anystina</taxon>
        <taxon>Parasitengona</taxon>
        <taxon>Trombiculoidea</taxon>
        <taxon>Trombiculidae</taxon>
        <taxon>Leptotrombidium</taxon>
    </lineage>
</organism>
<feature type="transmembrane region" description="Helical" evidence="5">
    <location>
        <begin position="95"/>
        <end position="116"/>
    </location>
</feature>
<dbReference type="STRING" id="299467.A0A443S109"/>
<keyword evidence="8" id="KW-1185">Reference proteome</keyword>